<evidence type="ECO:0000256" key="1">
    <source>
        <dbReference type="SAM" id="Phobius"/>
    </source>
</evidence>
<accession>U7VB51</accession>
<keyword evidence="1" id="KW-0812">Transmembrane</keyword>
<evidence type="ECO:0000313" key="4">
    <source>
        <dbReference type="Proteomes" id="UP000017081"/>
    </source>
</evidence>
<dbReference type="PANTHER" id="PTHR42709">
    <property type="entry name" value="ALKALINE PHOSPHATASE LIKE PROTEIN"/>
    <property type="match status" value="1"/>
</dbReference>
<dbReference type="STRING" id="1319815.HMPREF0202_02082"/>
<name>U7VB51_9FUSO</name>
<reference evidence="3 4" key="1">
    <citation type="submission" date="2013-08" db="EMBL/GenBank/DDBJ databases">
        <authorList>
            <person name="Weinstock G."/>
            <person name="Sodergren E."/>
            <person name="Wylie T."/>
            <person name="Fulton L."/>
            <person name="Fulton R."/>
            <person name="Fronick C."/>
            <person name="O'Laughlin M."/>
            <person name="Godfrey J."/>
            <person name="Miner T."/>
            <person name="Herter B."/>
            <person name="Appelbaum E."/>
            <person name="Cordes M."/>
            <person name="Lek S."/>
            <person name="Wollam A."/>
            <person name="Pepin K.H."/>
            <person name="Palsikar V.B."/>
            <person name="Mitreva M."/>
            <person name="Wilson R.K."/>
        </authorList>
    </citation>
    <scope>NUCLEOTIDE SEQUENCE [LARGE SCALE GENOMIC DNA]</scope>
    <source>
        <strain evidence="3 4">ATCC BAA-474</strain>
    </source>
</reference>
<dbReference type="InterPro" id="IPR051311">
    <property type="entry name" value="DedA_domain"/>
</dbReference>
<evidence type="ECO:0000259" key="2">
    <source>
        <dbReference type="Pfam" id="PF09335"/>
    </source>
</evidence>
<comment type="caution">
    <text evidence="3">The sequence shown here is derived from an EMBL/GenBank/DDBJ whole genome shotgun (WGS) entry which is preliminary data.</text>
</comment>
<dbReference type="AlphaFoldDB" id="U7VB51"/>
<protein>
    <submittedName>
        <fullName evidence="3">SNARE-like domain protein</fullName>
    </submittedName>
</protein>
<organism evidence="3 4">
    <name type="scientific">Cetobacterium somerae ATCC BAA-474</name>
    <dbReference type="NCBI Taxonomy" id="1319815"/>
    <lineage>
        <taxon>Bacteria</taxon>
        <taxon>Fusobacteriati</taxon>
        <taxon>Fusobacteriota</taxon>
        <taxon>Fusobacteriia</taxon>
        <taxon>Fusobacteriales</taxon>
        <taxon>Fusobacteriaceae</taxon>
        <taxon>Cetobacterium</taxon>
    </lineage>
</organism>
<feature type="transmembrane region" description="Helical" evidence="1">
    <location>
        <begin position="94"/>
        <end position="117"/>
    </location>
</feature>
<keyword evidence="4" id="KW-1185">Reference proteome</keyword>
<dbReference type="HOGENOM" id="CLU_098634_1_1_0"/>
<sequence length="184" mass="20953">MFEILKEFGIYGIAIAGLLEATILPIPMETISVPVYLSSREKVAYLLIILLICSTLGSIIGYLFWRKISGPIKNRYLKSEIFVKIKKMYEKNALLTLLTSAFTPIPFEGYIIAAGILEIEFKTFLLGVVFSRILRHFPQGVLVYYYGEKVIKDIGTYSIIIIISIFLIIFIKNFIDKKIKKGNI</sequence>
<evidence type="ECO:0000313" key="3">
    <source>
        <dbReference type="EMBL" id="ERT68028.1"/>
    </source>
</evidence>
<gene>
    <name evidence="3" type="ORF">HMPREF0202_02082</name>
</gene>
<dbReference type="InterPro" id="IPR032816">
    <property type="entry name" value="VTT_dom"/>
</dbReference>
<dbReference type="RefSeq" id="WP_023051615.1">
    <property type="nucleotide sequence ID" value="NZ_CP173063.2"/>
</dbReference>
<keyword evidence="1" id="KW-1133">Transmembrane helix</keyword>
<keyword evidence="1" id="KW-0472">Membrane</keyword>
<feature type="transmembrane region" description="Helical" evidence="1">
    <location>
        <begin position="154"/>
        <end position="175"/>
    </location>
</feature>
<feature type="domain" description="VTT" evidence="2">
    <location>
        <begin position="44"/>
        <end position="138"/>
    </location>
</feature>
<dbReference type="EMBL" id="AXZF01000090">
    <property type="protein sequence ID" value="ERT68028.1"/>
    <property type="molecule type" value="Genomic_DNA"/>
</dbReference>
<dbReference type="Pfam" id="PF09335">
    <property type="entry name" value="VTT_dom"/>
    <property type="match status" value="1"/>
</dbReference>
<dbReference type="eggNOG" id="COG1238">
    <property type="taxonomic scope" value="Bacteria"/>
</dbReference>
<dbReference type="Proteomes" id="UP000017081">
    <property type="component" value="Unassembled WGS sequence"/>
</dbReference>
<proteinExistence type="predicted"/>
<feature type="transmembrane region" description="Helical" evidence="1">
    <location>
        <begin position="43"/>
        <end position="65"/>
    </location>
</feature>
<feature type="transmembrane region" description="Helical" evidence="1">
    <location>
        <begin position="12"/>
        <end position="37"/>
    </location>
</feature>